<accession>A0A1G2BRJ5</accession>
<dbReference type="Gene3D" id="3.40.50.2000">
    <property type="entry name" value="Glycogen Phosphorylase B"/>
    <property type="match status" value="2"/>
</dbReference>
<dbReference type="GO" id="GO:0016757">
    <property type="term" value="F:glycosyltransferase activity"/>
    <property type="evidence" value="ECO:0007669"/>
    <property type="project" value="InterPro"/>
</dbReference>
<evidence type="ECO:0000259" key="1">
    <source>
        <dbReference type="Pfam" id="PF00534"/>
    </source>
</evidence>
<protein>
    <recommendedName>
        <fullName evidence="5">Glycosyl transferase family 1 domain-containing protein</fullName>
    </recommendedName>
</protein>
<dbReference type="InterPro" id="IPR028098">
    <property type="entry name" value="Glyco_trans_4-like_N"/>
</dbReference>
<dbReference type="PANTHER" id="PTHR12526">
    <property type="entry name" value="GLYCOSYLTRANSFERASE"/>
    <property type="match status" value="1"/>
</dbReference>
<dbReference type="InterPro" id="IPR001296">
    <property type="entry name" value="Glyco_trans_1"/>
</dbReference>
<feature type="domain" description="Glycosyl transferase family 1" evidence="1">
    <location>
        <begin position="202"/>
        <end position="370"/>
    </location>
</feature>
<dbReference type="EMBL" id="MHKO01000040">
    <property type="protein sequence ID" value="OGY91682.1"/>
    <property type="molecule type" value="Genomic_DNA"/>
</dbReference>
<feature type="domain" description="Glycosyltransferase subfamily 4-like N-terminal" evidence="2">
    <location>
        <begin position="114"/>
        <end position="185"/>
    </location>
</feature>
<dbReference type="Pfam" id="PF00534">
    <property type="entry name" value="Glycos_transf_1"/>
    <property type="match status" value="1"/>
</dbReference>
<evidence type="ECO:0000313" key="3">
    <source>
        <dbReference type="EMBL" id="OGY91682.1"/>
    </source>
</evidence>
<gene>
    <name evidence="3" type="ORF">A3H70_01440</name>
</gene>
<name>A0A1G2BRJ5_9BACT</name>
<evidence type="ECO:0000259" key="2">
    <source>
        <dbReference type="Pfam" id="PF13439"/>
    </source>
</evidence>
<dbReference type="Pfam" id="PF13439">
    <property type="entry name" value="Glyco_transf_4"/>
    <property type="match status" value="1"/>
</dbReference>
<comment type="caution">
    <text evidence="3">The sequence shown here is derived from an EMBL/GenBank/DDBJ whole genome shotgun (WGS) entry which is preliminary data.</text>
</comment>
<organism evidence="3 4">
    <name type="scientific">Candidatus Komeilibacteria bacterium RIFCSPLOWO2_02_FULL_48_11</name>
    <dbReference type="NCBI Taxonomy" id="1798553"/>
    <lineage>
        <taxon>Bacteria</taxon>
        <taxon>Candidatus Komeiliibacteriota</taxon>
    </lineage>
</organism>
<reference evidence="3 4" key="1">
    <citation type="journal article" date="2016" name="Nat. Commun.">
        <title>Thousands of microbial genomes shed light on interconnected biogeochemical processes in an aquifer system.</title>
        <authorList>
            <person name="Anantharaman K."/>
            <person name="Brown C.T."/>
            <person name="Hug L.A."/>
            <person name="Sharon I."/>
            <person name="Castelle C.J."/>
            <person name="Probst A.J."/>
            <person name="Thomas B.C."/>
            <person name="Singh A."/>
            <person name="Wilkins M.J."/>
            <person name="Karaoz U."/>
            <person name="Brodie E.L."/>
            <person name="Williams K.H."/>
            <person name="Hubbard S.S."/>
            <person name="Banfield J.F."/>
        </authorList>
    </citation>
    <scope>NUCLEOTIDE SEQUENCE [LARGE SCALE GENOMIC DNA]</scope>
</reference>
<dbReference type="Proteomes" id="UP000178109">
    <property type="component" value="Unassembled WGS sequence"/>
</dbReference>
<dbReference type="InterPro" id="IPR008928">
    <property type="entry name" value="6-hairpin_glycosidase_sf"/>
</dbReference>
<dbReference type="SUPFAM" id="SSF53756">
    <property type="entry name" value="UDP-Glycosyltransferase/glycogen phosphorylase"/>
    <property type="match status" value="1"/>
</dbReference>
<proteinExistence type="predicted"/>
<evidence type="ECO:0008006" key="5">
    <source>
        <dbReference type="Google" id="ProtNLM"/>
    </source>
</evidence>
<dbReference type="GO" id="GO:0005975">
    <property type="term" value="P:carbohydrate metabolic process"/>
    <property type="evidence" value="ECO:0007669"/>
    <property type="project" value="InterPro"/>
</dbReference>
<evidence type="ECO:0000313" key="4">
    <source>
        <dbReference type="Proteomes" id="UP000178109"/>
    </source>
</evidence>
<dbReference type="STRING" id="1798553.A3H70_01440"/>
<dbReference type="PANTHER" id="PTHR12526:SF572">
    <property type="entry name" value="BLL5144 PROTEIN"/>
    <property type="match status" value="1"/>
</dbReference>
<dbReference type="SUPFAM" id="SSF48208">
    <property type="entry name" value="Six-hairpin glycosidases"/>
    <property type="match status" value="1"/>
</dbReference>
<dbReference type="AlphaFoldDB" id="A0A1G2BRJ5"/>
<sequence length="740" mass="83401">MVKRAKVKKSNGSSAIAFVSSFPPRPCGLATFTADLTSAIDKWYAPRLLTKVVAMNVEETDFYYYPKKVLAKINQSRADEYRAAAELLNRRSDVKAVNIQHEFGIFGGPDGEMILTFLDALTKPAVLTWHTVIPAPNARLRDLVQALSNKAAGLIVMTKTSKEILEKIYNLPGSKIAVVPHGIHPALYQASDQAKLGLGLKGKMILTNFGLMSRAKGIEYVLEALPAVVAKFPNILYCILGVTHPQVLRQEGEVYRRELVAKIHSLNLQNHVRFYNTYFRLPDLLRFLQATDIYVASSLNPHQAVSGTLSYALGAGRPVISTSFAQAKEYITPNVGRLVGFKDPAGFSRALIELLSDPNLLSELSKGAYARTRHMTWPNIALLTVRALANWAPDLAAHGRALPPVKISHLQRLTDDFGIIQFARFTRPDKASGYTVDDNARALVVALLHYQRFKQASSLKLVGIYLRFLEYAWRDNFFQNYVNIDRTFNVERNSTEGSGDANGRAIYALARLATTSGLPRPYRRRAQALAEQAIAKQHSFTSARSASFFINGLACFLRRWANPKYLRYLRRQGRFLLKLYKTNSRRDWQWFEPELTYANGVICEAMFNIYRVTGRKIYYQVGKKTLDFLLSHTLREHYAPIGQNGWYRQGQSRQYFDQQPEDAAATLAALQAMRTITKQERFRDAMYKVYNWFLGDNITGQMMYDPHTGGCFDGLKENSVNLNQGAESTLAHLAARLLLP</sequence>